<name>A0A834IHJ6_RHYFE</name>
<proteinExistence type="predicted"/>
<organism evidence="2 3">
    <name type="scientific">Rhynchophorus ferrugineus</name>
    <name type="common">Red palm weevil</name>
    <name type="synonym">Curculio ferrugineus</name>
    <dbReference type="NCBI Taxonomy" id="354439"/>
    <lineage>
        <taxon>Eukaryota</taxon>
        <taxon>Metazoa</taxon>
        <taxon>Ecdysozoa</taxon>
        <taxon>Arthropoda</taxon>
        <taxon>Hexapoda</taxon>
        <taxon>Insecta</taxon>
        <taxon>Pterygota</taxon>
        <taxon>Neoptera</taxon>
        <taxon>Endopterygota</taxon>
        <taxon>Coleoptera</taxon>
        <taxon>Polyphaga</taxon>
        <taxon>Cucujiformia</taxon>
        <taxon>Curculionidae</taxon>
        <taxon>Dryophthorinae</taxon>
        <taxon>Rhynchophorus</taxon>
    </lineage>
</organism>
<accession>A0A834IHJ6</accession>
<protein>
    <submittedName>
        <fullName evidence="2">Uncharacterized protein</fullName>
    </submittedName>
</protein>
<gene>
    <name evidence="2" type="ORF">GWI33_007513</name>
</gene>
<sequence>MATIRKCLWHGGSFRSRHIPNHISLSRYPIPHPIWIKVNGDDNGDIPSVASYSIRNVDNATWLRKGEQGKKRTKRGKKNESGIREVATEDRERTVGVGVKGVGKENHATAKRKQST</sequence>
<dbReference type="EMBL" id="JAACXV010000372">
    <property type="protein sequence ID" value="KAF7279246.1"/>
    <property type="molecule type" value="Genomic_DNA"/>
</dbReference>
<evidence type="ECO:0000256" key="1">
    <source>
        <dbReference type="SAM" id="MobiDB-lite"/>
    </source>
</evidence>
<dbReference type="Proteomes" id="UP000625711">
    <property type="component" value="Unassembled WGS sequence"/>
</dbReference>
<comment type="caution">
    <text evidence="2">The sequence shown here is derived from an EMBL/GenBank/DDBJ whole genome shotgun (WGS) entry which is preliminary data.</text>
</comment>
<feature type="region of interest" description="Disordered" evidence="1">
    <location>
        <begin position="65"/>
        <end position="116"/>
    </location>
</feature>
<dbReference type="AlphaFoldDB" id="A0A834IHJ6"/>
<reference evidence="2" key="1">
    <citation type="submission" date="2020-08" db="EMBL/GenBank/DDBJ databases">
        <title>Genome sequencing and assembly of the red palm weevil Rhynchophorus ferrugineus.</title>
        <authorList>
            <person name="Dias G.B."/>
            <person name="Bergman C.M."/>
            <person name="Manee M."/>
        </authorList>
    </citation>
    <scope>NUCLEOTIDE SEQUENCE</scope>
    <source>
        <strain evidence="2">AA-2017</strain>
        <tissue evidence="2">Whole larva</tissue>
    </source>
</reference>
<evidence type="ECO:0000313" key="3">
    <source>
        <dbReference type="Proteomes" id="UP000625711"/>
    </source>
</evidence>
<evidence type="ECO:0000313" key="2">
    <source>
        <dbReference type="EMBL" id="KAF7279246.1"/>
    </source>
</evidence>
<keyword evidence="3" id="KW-1185">Reference proteome</keyword>
<feature type="compositionally biased region" description="Basic and acidic residues" evidence="1">
    <location>
        <begin position="78"/>
        <end position="94"/>
    </location>
</feature>